<dbReference type="OrthoDB" id="5192220at2"/>
<protein>
    <submittedName>
        <fullName evidence="1">Uncharacterized protein</fullName>
    </submittedName>
</protein>
<keyword evidence="2" id="KW-1185">Reference proteome</keyword>
<dbReference type="EMBL" id="MVOG01000033">
    <property type="protein sequence ID" value="PAU67841.1"/>
    <property type="molecule type" value="Genomic_DNA"/>
</dbReference>
<organism evidence="1 2">
    <name type="scientific">Bifidobacterium italicum</name>
    <dbReference type="NCBI Taxonomy" id="1960968"/>
    <lineage>
        <taxon>Bacteria</taxon>
        <taxon>Bacillati</taxon>
        <taxon>Actinomycetota</taxon>
        <taxon>Actinomycetes</taxon>
        <taxon>Bifidobacteriales</taxon>
        <taxon>Bifidobacteriaceae</taxon>
        <taxon>Bifidobacterium</taxon>
    </lineage>
</organism>
<reference evidence="1 2" key="1">
    <citation type="journal article" date="2017" name="ISME J.">
        <title>Unveiling bifidobacterial biogeography across the mammalian branch of the tree of life.</title>
        <authorList>
            <person name="Milani C."/>
            <person name="Mangifesta M."/>
            <person name="Mancabelli L."/>
            <person name="Lugli G.A."/>
            <person name="James K."/>
            <person name="Duranti S."/>
            <person name="Turroni F."/>
            <person name="Ferrario C."/>
            <person name="Ossiprandi M.C."/>
            <person name="van Sinderen D."/>
            <person name="Ventura M."/>
        </authorList>
    </citation>
    <scope>NUCLEOTIDE SEQUENCE [LARGE SCALE GENOMIC DNA]</scope>
    <source>
        <strain evidence="1 2">70</strain>
    </source>
</reference>
<proteinExistence type="predicted"/>
<sequence>MSTKEEIEMRIYDYLERQGFDPHRDDRRDAYVVLMETPSRIGALVITIRVCEQAIVATSTCMVKADAGDIESMHEVSEYLQRATYGMKVGGFELDFDDGQAQFRASMPIGDDLPEEDEVGLLTLIGPSMWAKYGDGFLKVALMGASAEEVIEAIENADAIPELDRLLRRDDGDDRD</sequence>
<dbReference type="RefSeq" id="WP_095613844.1">
    <property type="nucleotide sequence ID" value="NZ_MVOG01000033.1"/>
</dbReference>
<comment type="caution">
    <text evidence="1">The sequence shown here is derived from an EMBL/GenBank/DDBJ whole genome shotgun (WGS) entry which is preliminary data.</text>
</comment>
<dbReference type="AlphaFoldDB" id="A0A2A2EFR2"/>
<accession>A0A2A2EFR2</accession>
<gene>
    <name evidence="1" type="ORF">B1400_1524</name>
</gene>
<evidence type="ECO:0000313" key="1">
    <source>
        <dbReference type="EMBL" id="PAU67841.1"/>
    </source>
</evidence>
<dbReference type="Proteomes" id="UP000217986">
    <property type="component" value="Unassembled WGS sequence"/>
</dbReference>
<evidence type="ECO:0000313" key="2">
    <source>
        <dbReference type="Proteomes" id="UP000217986"/>
    </source>
</evidence>
<name>A0A2A2EFR2_9BIFI</name>